<sequence>MKKLSFNNLLSGAEINQEDFANIMLIAEDMKNNPKKYKNALEDKIISLVFDKPSLRTRFSFSAAIMEMGANVIESVSASRKKEEPKDFIRVVQNYCSAVVIRTFADSHLEEMVNYSKVPIINALTDLYHPCQTLADLLTLKEVFGDLKSLKVAYLGDANNILYSLLLVANTIGLEVHYACPEGHKPDQKVLDQLKHVSIVKSFDNPKEAVEGCDAVYTDVWCSMGFEPCTEDAFEGFQVNKELMSYANDNAVFMHCMPMERGKEVSENLPDDECSVIFQQSLNRKFVQKAVLYMLLKDSYTTIY</sequence>
<dbReference type="Gene3D" id="3.40.50.1370">
    <property type="entry name" value="Aspartate/ornithine carbamoyltransferase"/>
    <property type="match status" value="2"/>
</dbReference>
<feature type="domain" description="Aspartate/ornithine carbamoyltransferase carbamoyl-P binding" evidence="5">
    <location>
        <begin position="8"/>
        <end position="142"/>
    </location>
</feature>
<dbReference type="Proteomes" id="UP001595926">
    <property type="component" value="Unassembled WGS sequence"/>
</dbReference>
<reference evidence="7" key="1">
    <citation type="journal article" date="2019" name="Int. J. Syst. Evol. Microbiol.">
        <title>The Global Catalogue of Microorganisms (GCM) 10K type strain sequencing project: providing services to taxonomists for standard genome sequencing and annotation.</title>
        <authorList>
            <consortium name="The Broad Institute Genomics Platform"/>
            <consortium name="The Broad Institute Genome Sequencing Center for Infectious Disease"/>
            <person name="Wu L."/>
            <person name="Ma J."/>
        </authorList>
    </citation>
    <scope>NUCLEOTIDE SEQUENCE [LARGE SCALE GENOMIC DNA]</scope>
    <source>
        <strain evidence="7">CGMCC 1.13718</strain>
    </source>
</reference>
<dbReference type="InterPro" id="IPR036901">
    <property type="entry name" value="Asp/Orn_carbamoylTrfase_sf"/>
</dbReference>
<evidence type="ECO:0000259" key="4">
    <source>
        <dbReference type="Pfam" id="PF00185"/>
    </source>
</evidence>
<dbReference type="NCBIfam" id="NF001986">
    <property type="entry name" value="PRK00779.1"/>
    <property type="match status" value="1"/>
</dbReference>
<evidence type="ECO:0000256" key="3">
    <source>
        <dbReference type="RuleBase" id="RU003634"/>
    </source>
</evidence>
<dbReference type="GO" id="GO:0004585">
    <property type="term" value="F:ornithine carbamoyltransferase activity"/>
    <property type="evidence" value="ECO:0007669"/>
    <property type="project" value="UniProtKB-EC"/>
</dbReference>
<dbReference type="Pfam" id="PF02729">
    <property type="entry name" value="OTCace_N"/>
    <property type="match status" value="1"/>
</dbReference>
<protein>
    <recommendedName>
        <fullName evidence="2">Ornithine carbamoyltransferase</fullName>
        <ecNumber evidence="2">2.1.3.3</ecNumber>
    </recommendedName>
</protein>
<dbReference type="PRINTS" id="PR00100">
    <property type="entry name" value="AOTCASE"/>
</dbReference>
<evidence type="ECO:0000259" key="5">
    <source>
        <dbReference type="Pfam" id="PF02729"/>
    </source>
</evidence>
<comment type="caution">
    <text evidence="6">The sequence shown here is derived from an EMBL/GenBank/DDBJ whole genome shotgun (WGS) entry which is preliminary data.</text>
</comment>
<feature type="domain" description="Aspartate/ornithine carbamoyltransferase Asp/Orn-binding" evidence="4">
    <location>
        <begin position="149"/>
        <end position="295"/>
    </location>
</feature>
<evidence type="ECO:0000313" key="6">
    <source>
        <dbReference type="EMBL" id="MFC4891987.1"/>
    </source>
</evidence>
<dbReference type="InterPro" id="IPR006130">
    <property type="entry name" value="Asp/Orn_carbamoylTrfase"/>
</dbReference>
<dbReference type="InterPro" id="IPR002292">
    <property type="entry name" value="Orn/put_carbamltrans"/>
</dbReference>
<proteinExistence type="inferred from homology"/>
<evidence type="ECO:0000256" key="1">
    <source>
        <dbReference type="ARBA" id="ARBA00022679"/>
    </source>
</evidence>
<dbReference type="PANTHER" id="PTHR45753">
    <property type="entry name" value="ORNITHINE CARBAMOYLTRANSFERASE, MITOCHONDRIAL"/>
    <property type="match status" value="1"/>
</dbReference>
<dbReference type="SUPFAM" id="SSF53671">
    <property type="entry name" value="Aspartate/ornithine carbamoyltransferase"/>
    <property type="match status" value="1"/>
</dbReference>
<evidence type="ECO:0000313" key="7">
    <source>
        <dbReference type="Proteomes" id="UP001595926"/>
    </source>
</evidence>
<keyword evidence="1 3" id="KW-0808">Transferase</keyword>
<comment type="similarity">
    <text evidence="3">Belongs to the aspartate/ornithine carbamoyltransferase superfamily.</text>
</comment>
<gene>
    <name evidence="6" type="primary">argF</name>
    <name evidence="6" type="ORF">ACFPDQ_02860</name>
</gene>
<evidence type="ECO:0000256" key="2">
    <source>
        <dbReference type="NCBIfam" id="TIGR00658"/>
    </source>
</evidence>
<name>A0ABV9TAD6_9GAMM</name>
<dbReference type="EC" id="2.1.3.3" evidence="2"/>
<keyword evidence="7" id="KW-1185">Reference proteome</keyword>
<dbReference type="InterPro" id="IPR006131">
    <property type="entry name" value="Asp_carbamoyltransf_Asp/Orn-bd"/>
</dbReference>
<dbReference type="InterPro" id="IPR006132">
    <property type="entry name" value="Asp/Orn_carbamoyltranf_P-bd"/>
</dbReference>
<dbReference type="PANTHER" id="PTHR45753:SF3">
    <property type="entry name" value="ORNITHINE TRANSCARBAMYLASE, MITOCHONDRIAL"/>
    <property type="match status" value="1"/>
</dbReference>
<dbReference type="NCBIfam" id="TIGR00658">
    <property type="entry name" value="orni_carb_tr"/>
    <property type="match status" value="1"/>
</dbReference>
<dbReference type="PRINTS" id="PR00102">
    <property type="entry name" value="OTCASE"/>
</dbReference>
<dbReference type="RefSeq" id="WP_119330298.1">
    <property type="nucleotide sequence ID" value="NZ_JBHSJH010000001.1"/>
</dbReference>
<accession>A0ABV9TAD6</accession>
<dbReference type="EMBL" id="JBHSJH010000001">
    <property type="protein sequence ID" value="MFC4891987.1"/>
    <property type="molecule type" value="Genomic_DNA"/>
</dbReference>
<dbReference type="Pfam" id="PF00185">
    <property type="entry name" value="OTCace"/>
    <property type="match status" value="1"/>
</dbReference>
<organism evidence="6 7">
    <name type="scientific">Pseudofrancisella aestuarii</name>
    <dbReference type="NCBI Taxonomy" id="2670347"/>
    <lineage>
        <taxon>Bacteria</taxon>
        <taxon>Pseudomonadati</taxon>
        <taxon>Pseudomonadota</taxon>
        <taxon>Gammaproteobacteria</taxon>
        <taxon>Thiotrichales</taxon>
        <taxon>Francisellaceae</taxon>
        <taxon>Pseudofrancisella</taxon>
    </lineage>
</organism>